<dbReference type="InterPro" id="IPR013216">
    <property type="entry name" value="Methyltransf_11"/>
</dbReference>
<accession>A0A2H0W654</accession>
<dbReference type="SUPFAM" id="SSF53335">
    <property type="entry name" value="S-adenosyl-L-methionine-dependent methyltransferases"/>
    <property type="match status" value="1"/>
</dbReference>
<evidence type="ECO:0000313" key="2">
    <source>
        <dbReference type="EMBL" id="PIS06120.1"/>
    </source>
</evidence>
<evidence type="ECO:0000259" key="1">
    <source>
        <dbReference type="Pfam" id="PF08241"/>
    </source>
</evidence>
<evidence type="ECO:0000313" key="3">
    <source>
        <dbReference type="Proteomes" id="UP000229056"/>
    </source>
</evidence>
<dbReference type="InterPro" id="IPR029063">
    <property type="entry name" value="SAM-dependent_MTases_sf"/>
</dbReference>
<dbReference type="Pfam" id="PF08241">
    <property type="entry name" value="Methyltransf_11"/>
    <property type="match status" value="1"/>
</dbReference>
<sequence length="213" mass="24749">MKNFFTIIKEIAKGKSLIRTMMNLELKDFKLSGKVLDIGGGKNPSYLRFFKKEDGLNFISLDLMGENKIDLEKESLPYKDKSVDQVLLFNILEHIYNHKFLVNEVRRVLKDDGQVIGFVPFLVGYHPDPHDYFRYTNESLERIFKDAGFSSIVIQSIGGGPFLANYNIIMDYMPRVLRIFLFPFYLVRDSVILKIKPSLVEKFSLGYLFVIKK</sequence>
<dbReference type="Proteomes" id="UP000229056">
    <property type="component" value="Unassembled WGS sequence"/>
</dbReference>
<gene>
    <name evidence="2" type="ORF">COT80_02385</name>
</gene>
<dbReference type="GO" id="GO:0008757">
    <property type="term" value="F:S-adenosylmethionine-dependent methyltransferase activity"/>
    <property type="evidence" value="ECO:0007669"/>
    <property type="project" value="InterPro"/>
</dbReference>
<reference evidence="3" key="1">
    <citation type="submission" date="2017-09" db="EMBL/GenBank/DDBJ databases">
        <title>Depth-based differentiation of microbial function through sediment-hosted aquifers and enrichment of novel symbionts in the deep terrestrial subsurface.</title>
        <authorList>
            <person name="Probst A.J."/>
            <person name="Ladd B."/>
            <person name="Jarett J.K."/>
            <person name="Geller-Mcgrath D.E."/>
            <person name="Sieber C.M.K."/>
            <person name="Emerson J.B."/>
            <person name="Anantharaman K."/>
            <person name="Thomas B.C."/>
            <person name="Malmstrom R."/>
            <person name="Stieglmeier M."/>
            <person name="Klingl A."/>
            <person name="Woyke T."/>
            <person name="Ryan C.M."/>
            <person name="Banfield J.F."/>
        </authorList>
    </citation>
    <scope>NUCLEOTIDE SEQUENCE [LARGE SCALE GENOMIC DNA]</scope>
</reference>
<organism evidence="2 3">
    <name type="scientific">Candidatus Buchananbacteria bacterium CG10_big_fil_rev_8_21_14_0_10_33_19</name>
    <dbReference type="NCBI Taxonomy" id="1974525"/>
    <lineage>
        <taxon>Bacteria</taxon>
        <taxon>Candidatus Buchananiibacteriota</taxon>
    </lineage>
</organism>
<comment type="caution">
    <text evidence="2">The sequence shown here is derived from an EMBL/GenBank/DDBJ whole genome shotgun (WGS) entry which is preliminary data.</text>
</comment>
<feature type="domain" description="Methyltransferase type 11" evidence="1">
    <location>
        <begin position="73"/>
        <end position="116"/>
    </location>
</feature>
<dbReference type="EMBL" id="PEZY01000007">
    <property type="protein sequence ID" value="PIS06120.1"/>
    <property type="molecule type" value="Genomic_DNA"/>
</dbReference>
<dbReference type="AlphaFoldDB" id="A0A2H0W654"/>
<protein>
    <recommendedName>
        <fullName evidence="1">Methyltransferase type 11 domain-containing protein</fullName>
    </recommendedName>
</protein>
<name>A0A2H0W654_9BACT</name>
<proteinExistence type="predicted"/>
<dbReference type="Gene3D" id="3.40.50.150">
    <property type="entry name" value="Vaccinia Virus protein VP39"/>
    <property type="match status" value="1"/>
</dbReference>